<evidence type="ECO:0000259" key="4">
    <source>
        <dbReference type="PROSITE" id="PS01031"/>
    </source>
</evidence>
<evidence type="ECO:0000256" key="1">
    <source>
        <dbReference type="ARBA" id="ARBA00023016"/>
    </source>
</evidence>
<name>A0ABW4Z7L7_9BACT</name>
<dbReference type="PANTHER" id="PTHR46733:SF4">
    <property type="entry name" value="HEAT SHOCK PROTEIN 21, CHLOROPLASTIC"/>
    <property type="match status" value="1"/>
</dbReference>
<evidence type="ECO:0000256" key="2">
    <source>
        <dbReference type="PROSITE-ProRule" id="PRU00285"/>
    </source>
</evidence>
<organism evidence="5 6">
    <name type="scientific">Rubritalea tangerina</name>
    <dbReference type="NCBI Taxonomy" id="430798"/>
    <lineage>
        <taxon>Bacteria</taxon>
        <taxon>Pseudomonadati</taxon>
        <taxon>Verrucomicrobiota</taxon>
        <taxon>Verrucomicrobiia</taxon>
        <taxon>Verrucomicrobiales</taxon>
        <taxon>Rubritaleaceae</taxon>
        <taxon>Rubritalea</taxon>
    </lineage>
</organism>
<dbReference type="InterPro" id="IPR002068">
    <property type="entry name" value="A-crystallin/Hsp20_dom"/>
</dbReference>
<feature type="domain" description="SHSP" evidence="4">
    <location>
        <begin position="18"/>
        <end position="120"/>
    </location>
</feature>
<protein>
    <submittedName>
        <fullName evidence="5">Hsp20/alpha crystallin family protein</fullName>
    </submittedName>
</protein>
<dbReference type="Proteomes" id="UP001597389">
    <property type="component" value="Unassembled WGS sequence"/>
</dbReference>
<keyword evidence="1" id="KW-0346">Stress response</keyword>
<comment type="caution">
    <text evidence="5">The sequence shown here is derived from an EMBL/GenBank/DDBJ whole genome shotgun (WGS) entry which is preliminary data.</text>
</comment>
<evidence type="ECO:0000256" key="3">
    <source>
        <dbReference type="RuleBase" id="RU003616"/>
    </source>
</evidence>
<reference evidence="6" key="1">
    <citation type="journal article" date="2019" name="Int. J. Syst. Evol. Microbiol.">
        <title>The Global Catalogue of Microorganisms (GCM) 10K type strain sequencing project: providing services to taxonomists for standard genome sequencing and annotation.</title>
        <authorList>
            <consortium name="The Broad Institute Genomics Platform"/>
            <consortium name="The Broad Institute Genome Sequencing Center for Infectious Disease"/>
            <person name="Wu L."/>
            <person name="Ma J."/>
        </authorList>
    </citation>
    <scope>NUCLEOTIDE SEQUENCE [LARGE SCALE GENOMIC DNA]</scope>
    <source>
        <strain evidence="6">CCUG 57942</strain>
    </source>
</reference>
<evidence type="ECO:0000313" key="5">
    <source>
        <dbReference type="EMBL" id="MFD2157627.1"/>
    </source>
</evidence>
<dbReference type="SUPFAM" id="SSF49764">
    <property type="entry name" value="HSP20-like chaperones"/>
    <property type="match status" value="1"/>
</dbReference>
<dbReference type="EMBL" id="JBHUJB010000009">
    <property type="protein sequence ID" value="MFD2157627.1"/>
    <property type="molecule type" value="Genomic_DNA"/>
</dbReference>
<dbReference type="CDD" id="cd06464">
    <property type="entry name" value="ACD_sHsps-like"/>
    <property type="match status" value="1"/>
</dbReference>
<evidence type="ECO:0000313" key="6">
    <source>
        <dbReference type="Proteomes" id="UP001597389"/>
    </source>
</evidence>
<comment type="similarity">
    <text evidence="2 3">Belongs to the small heat shock protein (HSP20) family.</text>
</comment>
<accession>A0ABW4Z7L7</accession>
<proteinExistence type="inferred from homology"/>
<dbReference type="InterPro" id="IPR008978">
    <property type="entry name" value="HSP20-like_chaperone"/>
</dbReference>
<dbReference type="Gene3D" id="2.60.40.790">
    <property type="match status" value="1"/>
</dbReference>
<gene>
    <name evidence="5" type="ORF">ACFSW8_01800</name>
</gene>
<sequence length="120" mass="13657">MRTFTPFHNSSLLRDFNSFFEDVSRPQNHQLFSTSEGWAIRVDLPGFEKSELNLKVENKALELKAESKEGAPHKRQPVSHRFALGDEVDTQAIHAKLDQGVLEITLPKKETEALKTITIQ</sequence>
<dbReference type="Pfam" id="PF00011">
    <property type="entry name" value="HSP20"/>
    <property type="match status" value="1"/>
</dbReference>
<dbReference type="RefSeq" id="WP_377089926.1">
    <property type="nucleotide sequence ID" value="NZ_JBHSJL010000014.1"/>
</dbReference>
<dbReference type="InterPro" id="IPR044587">
    <property type="entry name" value="HSP21-like"/>
</dbReference>
<dbReference type="PANTHER" id="PTHR46733">
    <property type="entry name" value="26.5 KDA HEAT SHOCK PROTEIN, MITOCHONDRIAL"/>
    <property type="match status" value="1"/>
</dbReference>
<keyword evidence="6" id="KW-1185">Reference proteome</keyword>
<dbReference type="PROSITE" id="PS01031">
    <property type="entry name" value="SHSP"/>
    <property type="match status" value="1"/>
</dbReference>